<gene>
    <name evidence="2" type="ORF">P2G67_12650</name>
</gene>
<protein>
    <submittedName>
        <fullName evidence="2">Uncharacterized protein</fullName>
    </submittedName>
</protein>
<evidence type="ECO:0000256" key="1">
    <source>
        <dbReference type="SAM" id="Phobius"/>
    </source>
</evidence>
<dbReference type="Proteomes" id="UP001215503">
    <property type="component" value="Unassembled WGS sequence"/>
</dbReference>
<keyword evidence="1" id="KW-1133">Transmembrane helix</keyword>
<evidence type="ECO:0000313" key="3">
    <source>
        <dbReference type="Proteomes" id="UP001215503"/>
    </source>
</evidence>
<proteinExistence type="predicted"/>
<dbReference type="EMBL" id="JARHUD010000007">
    <property type="protein sequence ID" value="MDF2096826.1"/>
    <property type="molecule type" value="Genomic_DNA"/>
</dbReference>
<dbReference type="RefSeq" id="WP_275823582.1">
    <property type="nucleotide sequence ID" value="NZ_JARHUD010000007.1"/>
</dbReference>
<accession>A0ABT5YPE1</accession>
<evidence type="ECO:0000313" key="2">
    <source>
        <dbReference type="EMBL" id="MDF2096826.1"/>
    </source>
</evidence>
<comment type="caution">
    <text evidence="2">The sequence shown here is derived from an EMBL/GenBank/DDBJ whole genome shotgun (WGS) entry which is preliminary data.</text>
</comment>
<name>A0ABT5YPE1_9PROT</name>
<keyword evidence="1" id="KW-0812">Transmembrane</keyword>
<reference evidence="2 3" key="1">
    <citation type="submission" date="2023-03" db="EMBL/GenBank/DDBJ databases">
        <title>Fodinicurvata sp. CAU 1616 isolated from sea sendiment.</title>
        <authorList>
            <person name="Kim W."/>
        </authorList>
    </citation>
    <scope>NUCLEOTIDE SEQUENCE [LARGE SCALE GENOMIC DNA]</scope>
    <source>
        <strain evidence="2 3">CAU 1616</strain>
    </source>
</reference>
<keyword evidence="1" id="KW-0472">Membrane</keyword>
<sequence length="50" mass="5115">MSPAQEDPVKAFVGGVIIACVLAAATLFIYSSFAIDSAGGYRPAATTHLD</sequence>
<organism evidence="2 3">
    <name type="scientific">Aquibaculum arenosum</name>
    <dbReference type="NCBI Taxonomy" id="3032591"/>
    <lineage>
        <taxon>Bacteria</taxon>
        <taxon>Pseudomonadati</taxon>
        <taxon>Pseudomonadota</taxon>
        <taxon>Alphaproteobacteria</taxon>
        <taxon>Rhodospirillales</taxon>
        <taxon>Rhodovibrionaceae</taxon>
        <taxon>Aquibaculum</taxon>
    </lineage>
</organism>
<keyword evidence="3" id="KW-1185">Reference proteome</keyword>
<feature type="transmembrane region" description="Helical" evidence="1">
    <location>
        <begin position="12"/>
        <end position="33"/>
    </location>
</feature>